<keyword evidence="3" id="KW-1185">Reference proteome</keyword>
<protein>
    <submittedName>
        <fullName evidence="2">Uncharacterized protein</fullName>
    </submittedName>
</protein>
<dbReference type="Gene3D" id="1.10.220.100">
    <property type="entry name" value="conserved c-terminal region of ge- 1"/>
    <property type="match status" value="1"/>
</dbReference>
<proteinExistence type="predicted"/>
<dbReference type="OrthoDB" id="21128at2759"/>
<evidence type="ECO:0000313" key="3">
    <source>
        <dbReference type="Proteomes" id="UP000308199"/>
    </source>
</evidence>
<reference evidence="2 3" key="1">
    <citation type="submission" date="2019-02" db="EMBL/GenBank/DDBJ databases">
        <title>Genome sequencing of the rare red list fungi Phellinidium pouzarii.</title>
        <authorList>
            <person name="Buettner E."/>
            <person name="Kellner H."/>
        </authorList>
    </citation>
    <scope>NUCLEOTIDE SEQUENCE [LARGE SCALE GENOMIC DNA]</scope>
    <source>
        <strain evidence="2 3">DSM 108285</strain>
    </source>
</reference>
<organism evidence="2 3">
    <name type="scientific">Phellinidium pouzarii</name>
    <dbReference type="NCBI Taxonomy" id="167371"/>
    <lineage>
        <taxon>Eukaryota</taxon>
        <taxon>Fungi</taxon>
        <taxon>Dikarya</taxon>
        <taxon>Basidiomycota</taxon>
        <taxon>Agaricomycotina</taxon>
        <taxon>Agaricomycetes</taxon>
        <taxon>Hymenochaetales</taxon>
        <taxon>Hymenochaetaceae</taxon>
        <taxon>Phellinidium</taxon>
    </lineage>
</organism>
<evidence type="ECO:0000313" key="2">
    <source>
        <dbReference type="EMBL" id="THH00497.1"/>
    </source>
</evidence>
<accession>A0A4S4KQE8</accession>
<dbReference type="EMBL" id="SGPK01000631">
    <property type="protein sequence ID" value="THH00497.1"/>
    <property type="molecule type" value="Genomic_DNA"/>
</dbReference>
<dbReference type="InterPro" id="IPR044938">
    <property type="entry name" value="EDC4_C_sf"/>
</dbReference>
<feature type="region of interest" description="Disordered" evidence="1">
    <location>
        <begin position="70"/>
        <end position="91"/>
    </location>
</feature>
<comment type="caution">
    <text evidence="2">The sequence shown here is derived from an EMBL/GenBank/DDBJ whole genome shotgun (WGS) entry which is preliminary data.</text>
</comment>
<dbReference type="AlphaFoldDB" id="A0A4S4KQE8"/>
<dbReference type="Proteomes" id="UP000308199">
    <property type="component" value="Unassembled WGS sequence"/>
</dbReference>
<gene>
    <name evidence="2" type="ORF">EW145_g7070</name>
</gene>
<evidence type="ECO:0000256" key="1">
    <source>
        <dbReference type="SAM" id="MobiDB-lite"/>
    </source>
</evidence>
<name>A0A4S4KQE8_9AGAM</name>
<sequence length="91" mass="10122">MPSNEPGPLSQAVILALMHSLAVESTLWWLKRGAIKLNSNDPLISPYIPRVLPTVSNFVNTTKQRLELLPGSPQLVDTRPRQEQSTNTSLF</sequence>